<gene>
    <name evidence="1" type="ORF">Vadar_011797</name>
</gene>
<name>A0ACB7YUT0_9ERIC</name>
<comment type="caution">
    <text evidence="1">The sequence shown here is derived from an EMBL/GenBank/DDBJ whole genome shotgun (WGS) entry which is preliminary data.</text>
</comment>
<proteinExistence type="predicted"/>
<dbReference type="Proteomes" id="UP000828048">
    <property type="component" value="Chromosome 3"/>
</dbReference>
<reference evidence="1 2" key="1">
    <citation type="journal article" date="2021" name="Hortic Res">
        <title>High-quality reference genome and annotation aids understanding of berry development for evergreen blueberry (Vaccinium darrowii).</title>
        <authorList>
            <person name="Yu J."/>
            <person name="Hulse-Kemp A.M."/>
            <person name="Babiker E."/>
            <person name="Staton M."/>
        </authorList>
    </citation>
    <scope>NUCLEOTIDE SEQUENCE [LARGE SCALE GENOMIC DNA]</scope>
    <source>
        <strain evidence="2">cv. NJ 8807/NJ 8810</strain>
        <tissue evidence="1">Young leaf</tissue>
    </source>
</reference>
<evidence type="ECO:0000313" key="2">
    <source>
        <dbReference type="Proteomes" id="UP000828048"/>
    </source>
</evidence>
<keyword evidence="2" id="KW-1185">Reference proteome</keyword>
<organism evidence="1 2">
    <name type="scientific">Vaccinium darrowii</name>
    <dbReference type="NCBI Taxonomy" id="229202"/>
    <lineage>
        <taxon>Eukaryota</taxon>
        <taxon>Viridiplantae</taxon>
        <taxon>Streptophyta</taxon>
        <taxon>Embryophyta</taxon>
        <taxon>Tracheophyta</taxon>
        <taxon>Spermatophyta</taxon>
        <taxon>Magnoliopsida</taxon>
        <taxon>eudicotyledons</taxon>
        <taxon>Gunneridae</taxon>
        <taxon>Pentapetalae</taxon>
        <taxon>asterids</taxon>
        <taxon>Ericales</taxon>
        <taxon>Ericaceae</taxon>
        <taxon>Vaccinioideae</taxon>
        <taxon>Vaccinieae</taxon>
        <taxon>Vaccinium</taxon>
    </lineage>
</organism>
<accession>A0ACB7YUT0</accession>
<sequence length="319" mass="35238">MSQPPSPYTNTNSGETEEFNGVPPSGGYALSGRIMLAAIVMLFAVVVLMICLHIYARWYLQRARRLHQLRRRNRRRNRTQLVFYSEPNSAASRGLDAAVLASLPVFLYSPKTLPHVVECAVCLSEFEESDKLRVLPKCNHGFHLECIDMWFHSHSTCPLCRSPVEPVVEWRDCVISVGEPSDAGRTSPGSSSGLCESCQDREHGFSPRNRSNQQTQDGSQTQQLGGRRKGIELERVRIEVPRRNESVDELRLSSPSSQGLRSPMAARLMSLKRILSLNTIGGGISPSSSGVGTSGGVELDVDCGKDESTQGRSRVQTPR</sequence>
<evidence type="ECO:0000313" key="1">
    <source>
        <dbReference type="EMBL" id="KAH7857360.1"/>
    </source>
</evidence>
<protein>
    <submittedName>
        <fullName evidence="1">Uncharacterized protein</fullName>
    </submittedName>
</protein>
<dbReference type="EMBL" id="CM037153">
    <property type="protein sequence ID" value="KAH7857360.1"/>
    <property type="molecule type" value="Genomic_DNA"/>
</dbReference>